<proteinExistence type="predicted"/>
<feature type="region of interest" description="Disordered" evidence="1">
    <location>
        <begin position="41"/>
        <end position="70"/>
    </location>
</feature>
<protein>
    <submittedName>
        <fullName evidence="3">Uncharacterized protein</fullName>
    </submittedName>
</protein>
<keyword evidence="2" id="KW-1185">Reference proteome</keyword>
<dbReference type="Proteomes" id="UP000887572">
    <property type="component" value="Unplaced"/>
</dbReference>
<evidence type="ECO:0000256" key="1">
    <source>
        <dbReference type="SAM" id="MobiDB-lite"/>
    </source>
</evidence>
<evidence type="ECO:0000313" key="3">
    <source>
        <dbReference type="WBParaSite" id="Gr19_v10_g16852.t1"/>
    </source>
</evidence>
<feature type="compositionally biased region" description="Acidic residues" evidence="1">
    <location>
        <begin position="56"/>
        <end position="70"/>
    </location>
</feature>
<sequence>MFRQVFNRRRKMQNLFEKLSRKDGSTVEKILVVKANLDQLHLSPSAEPDPEKGDNDETIDVEDNEEDDFE</sequence>
<evidence type="ECO:0000313" key="2">
    <source>
        <dbReference type="Proteomes" id="UP000887572"/>
    </source>
</evidence>
<reference evidence="3" key="1">
    <citation type="submission" date="2022-11" db="UniProtKB">
        <authorList>
            <consortium name="WormBaseParasite"/>
        </authorList>
    </citation>
    <scope>IDENTIFICATION</scope>
</reference>
<organism evidence="2 3">
    <name type="scientific">Globodera rostochiensis</name>
    <name type="common">Golden nematode worm</name>
    <name type="synonym">Heterodera rostochiensis</name>
    <dbReference type="NCBI Taxonomy" id="31243"/>
    <lineage>
        <taxon>Eukaryota</taxon>
        <taxon>Metazoa</taxon>
        <taxon>Ecdysozoa</taxon>
        <taxon>Nematoda</taxon>
        <taxon>Chromadorea</taxon>
        <taxon>Rhabditida</taxon>
        <taxon>Tylenchina</taxon>
        <taxon>Tylenchomorpha</taxon>
        <taxon>Tylenchoidea</taxon>
        <taxon>Heteroderidae</taxon>
        <taxon>Heteroderinae</taxon>
        <taxon>Globodera</taxon>
    </lineage>
</organism>
<accession>A0A914HI58</accession>
<dbReference type="AlphaFoldDB" id="A0A914HI58"/>
<name>A0A914HI58_GLORO</name>
<dbReference type="WBParaSite" id="Gr19_v10_g16852.t1">
    <property type="protein sequence ID" value="Gr19_v10_g16852.t1"/>
    <property type="gene ID" value="Gr19_v10_g16852"/>
</dbReference>